<dbReference type="SUPFAM" id="SSF69819">
    <property type="entry name" value="MTH1598-like"/>
    <property type="match status" value="1"/>
</dbReference>
<proteinExistence type="inferred from homology"/>
<dbReference type="InterPro" id="IPR022952">
    <property type="entry name" value="Archease_arc"/>
</dbReference>
<protein>
    <recommendedName>
        <fullName evidence="5">Archease domain-containing protein</fullName>
    </recommendedName>
</protein>
<evidence type="ECO:0000256" key="2">
    <source>
        <dbReference type="ARBA" id="ARBA00022694"/>
    </source>
</evidence>
<dbReference type="AlphaFoldDB" id="X1IDA5"/>
<dbReference type="Pfam" id="PF01951">
    <property type="entry name" value="Archease"/>
    <property type="match status" value="1"/>
</dbReference>
<dbReference type="PANTHER" id="PTHR12682:SF11">
    <property type="entry name" value="PROTEIN ARCHEASE"/>
    <property type="match status" value="1"/>
</dbReference>
<dbReference type="NCBIfam" id="NF001617">
    <property type="entry name" value="PRK00407.1"/>
    <property type="match status" value="1"/>
</dbReference>
<sequence length="140" mass="16039">MIEKAFEITDHTADVGIIAYGANIKQLFSNAALALFSLITEPGSIGEKLHRDLEIVSEDKDSLLVEWLNELIYLFDAEHVLFRRFHIESLTNNQLKATCYGEDFDPLKHKIKTGIKAATYHMLKINRNNRGYEVQIIFDV</sequence>
<reference evidence="6" key="1">
    <citation type="journal article" date="2014" name="Front. Microbiol.">
        <title>High frequency of phylogenetically diverse reductive dehalogenase-homologous genes in deep subseafloor sedimentary metagenomes.</title>
        <authorList>
            <person name="Kawai M."/>
            <person name="Futagami T."/>
            <person name="Toyoda A."/>
            <person name="Takaki Y."/>
            <person name="Nishi S."/>
            <person name="Hori S."/>
            <person name="Arai W."/>
            <person name="Tsubouchi T."/>
            <person name="Morono Y."/>
            <person name="Uchiyama I."/>
            <person name="Ito T."/>
            <person name="Fujiyama A."/>
            <person name="Inagaki F."/>
            <person name="Takami H."/>
        </authorList>
    </citation>
    <scope>NUCLEOTIDE SEQUENCE</scope>
    <source>
        <strain evidence="6">Expedition CK06-06</strain>
    </source>
</reference>
<evidence type="ECO:0000259" key="5">
    <source>
        <dbReference type="Pfam" id="PF01951"/>
    </source>
</evidence>
<dbReference type="Gene3D" id="3.55.10.10">
    <property type="entry name" value="Archease domain"/>
    <property type="match status" value="1"/>
</dbReference>
<keyword evidence="2" id="KW-0819">tRNA processing</keyword>
<evidence type="ECO:0000256" key="4">
    <source>
        <dbReference type="ARBA" id="ARBA00022837"/>
    </source>
</evidence>
<keyword evidence="3" id="KW-0479">Metal-binding</keyword>
<evidence type="ECO:0000256" key="1">
    <source>
        <dbReference type="ARBA" id="ARBA00007963"/>
    </source>
</evidence>
<dbReference type="PANTHER" id="PTHR12682">
    <property type="entry name" value="ARCHEASE"/>
    <property type="match status" value="1"/>
</dbReference>
<gene>
    <name evidence="6" type="ORF">S03H2_55357</name>
</gene>
<comment type="similarity">
    <text evidence="1">Belongs to the archease family.</text>
</comment>
<dbReference type="InterPro" id="IPR023572">
    <property type="entry name" value="Archease_dom"/>
</dbReference>
<evidence type="ECO:0000313" key="6">
    <source>
        <dbReference type="EMBL" id="GAH79667.1"/>
    </source>
</evidence>
<dbReference type="InterPro" id="IPR036820">
    <property type="entry name" value="Archease_dom_sf"/>
</dbReference>
<dbReference type="InterPro" id="IPR002804">
    <property type="entry name" value="Archease"/>
</dbReference>
<evidence type="ECO:0000256" key="3">
    <source>
        <dbReference type="ARBA" id="ARBA00022723"/>
    </source>
</evidence>
<dbReference type="GO" id="GO:0008033">
    <property type="term" value="P:tRNA processing"/>
    <property type="evidence" value="ECO:0007669"/>
    <property type="project" value="UniProtKB-KW"/>
</dbReference>
<organism evidence="6">
    <name type="scientific">marine sediment metagenome</name>
    <dbReference type="NCBI Taxonomy" id="412755"/>
    <lineage>
        <taxon>unclassified sequences</taxon>
        <taxon>metagenomes</taxon>
        <taxon>ecological metagenomes</taxon>
    </lineage>
</organism>
<name>X1IDA5_9ZZZZ</name>
<feature type="domain" description="Archease" evidence="5">
    <location>
        <begin position="6"/>
        <end position="140"/>
    </location>
</feature>
<dbReference type="GO" id="GO:0046872">
    <property type="term" value="F:metal ion binding"/>
    <property type="evidence" value="ECO:0007669"/>
    <property type="project" value="UniProtKB-KW"/>
</dbReference>
<comment type="caution">
    <text evidence="6">The sequence shown here is derived from an EMBL/GenBank/DDBJ whole genome shotgun (WGS) entry which is preliminary data.</text>
</comment>
<dbReference type="HAMAP" id="MF_01222">
    <property type="entry name" value="Archease_arch"/>
    <property type="match status" value="1"/>
</dbReference>
<keyword evidence="4" id="KW-0106">Calcium</keyword>
<dbReference type="EMBL" id="BARU01035350">
    <property type="protein sequence ID" value="GAH79667.1"/>
    <property type="molecule type" value="Genomic_DNA"/>
</dbReference>
<accession>X1IDA5</accession>